<sequence length="153" mass="16750">MEYSLEFSQRLIESAESIEESDEAGRAILYLSMLSCEISLKATLEVAGFTVNELKAKGHHVDVLLNDLANCQFKDSGEVSSGIRAKVVIPDTGNGTVGALLTAQASECSVYPNGIRYGELVEHFPPMVMLTCAKVLHQWCNQNVENLVRHGNH</sequence>
<reference evidence="2" key="1">
    <citation type="submission" date="2017-08" db="EMBL/GenBank/DDBJ databases">
        <title>A dynamic microbial community with high functional redundancy inhabits the cold, oxic subseafloor aquifer.</title>
        <authorList>
            <person name="Tully B.J."/>
            <person name="Wheat C.G."/>
            <person name="Glazer B.T."/>
            <person name="Huber J.A."/>
        </authorList>
    </citation>
    <scope>NUCLEOTIDE SEQUENCE [LARGE SCALE GENOMIC DNA]</scope>
</reference>
<name>A0A2A5CIM2_9GAMM</name>
<dbReference type="Proteomes" id="UP000228987">
    <property type="component" value="Unassembled WGS sequence"/>
</dbReference>
<proteinExistence type="predicted"/>
<evidence type="ECO:0000313" key="1">
    <source>
        <dbReference type="EMBL" id="PCJ43632.1"/>
    </source>
</evidence>
<dbReference type="EMBL" id="NVWI01000001">
    <property type="protein sequence ID" value="PCJ43632.1"/>
    <property type="molecule type" value="Genomic_DNA"/>
</dbReference>
<accession>A0A2A5CIM2</accession>
<gene>
    <name evidence="1" type="ORF">COA71_01805</name>
</gene>
<comment type="caution">
    <text evidence="1">The sequence shown here is derived from an EMBL/GenBank/DDBJ whole genome shotgun (WGS) entry which is preliminary data.</text>
</comment>
<protein>
    <recommendedName>
        <fullName evidence="3">HEPN domain-containing protein</fullName>
    </recommendedName>
</protein>
<evidence type="ECO:0000313" key="2">
    <source>
        <dbReference type="Proteomes" id="UP000228987"/>
    </source>
</evidence>
<evidence type="ECO:0008006" key="3">
    <source>
        <dbReference type="Google" id="ProtNLM"/>
    </source>
</evidence>
<dbReference type="AlphaFoldDB" id="A0A2A5CIM2"/>
<organism evidence="1 2">
    <name type="scientific">SAR86 cluster bacterium</name>
    <dbReference type="NCBI Taxonomy" id="2030880"/>
    <lineage>
        <taxon>Bacteria</taxon>
        <taxon>Pseudomonadati</taxon>
        <taxon>Pseudomonadota</taxon>
        <taxon>Gammaproteobacteria</taxon>
        <taxon>SAR86 cluster</taxon>
    </lineage>
</organism>